<proteinExistence type="predicted"/>
<accession>A0A2P2IZE6</accession>
<dbReference type="EMBL" id="GGEC01006125">
    <property type="protein sequence ID" value="MBW86608.1"/>
    <property type="molecule type" value="Transcribed_RNA"/>
</dbReference>
<dbReference type="GO" id="GO:0005886">
    <property type="term" value="C:plasma membrane"/>
    <property type="evidence" value="ECO:0007669"/>
    <property type="project" value="TreeGrafter"/>
</dbReference>
<keyword evidence="2" id="KW-0041">Annexin</keyword>
<dbReference type="Gene3D" id="1.10.220.10">
    <property type="entry name" value="Annexin"/>
    <property type="match status" value="1"/>
</dbReference>
<evidence type="ECO:0000256" key="1">
    <source>
        <dbReference type="ARBA" id="ARBA00022737"/>
    </source>
</evidence>
<dbReference type="GO" id="GO:0005737">
    <property type="term" value="C:cytoplasm"/>
    <property type="evidence" value="ECO:0007669"/>
    <property type="project" value="TreeGrafter"/>
</dbReference>
<dbReference type="GO" id="GO:0009414">
    <property type="term" value="P:response to water deprivation"/>
    <property type="evidence" value="ECO:0007669"/>
    <property type="project" value="TreeGrafter"/>
</dbReference>
<dbReference type="InterPro" id="IPR037104">
    <property type="entry name" value="Annexin_sf"/>
</dbReference>
<evidence type="ECO:0008006" key="4">
    <source>
        <dbReference type="Google" id="ProtNLM"/>
    </source>
</evidence>
<keyword evidence="1" id="KW-0677">Repeat</keyword>
<dbReference type="GO" id="GO:0009409">
    <property type="term" value="P:response to cold"/>
    <property type="evidence" value="ECO:0007669"/>
    <property type="project" value="TreeGrafter"/>
</dbReference>
<dbReference type="InterPro" id="IPR018502">
    <property type="entry name" value="Annexin_repeat"/>
</dbReference>
<dbReference type="GO" id="GO:0005509">
    <property type="term" value="F:calcium ion binding"/>
    <property type="evidence" value="ECO:0007669"/>
    <property type="project" value="InterPro"/>
</dbReference>
<dbReference type="GO" id="GO:0001786">
    <property type="term" value="F:phosphatidylserine binding"/>
    <property type="evidence" value="ECO:0007669"/>
    <property type="project" value="TreeGrafter"/>
</dbReference>
<sequence>MATLTLPGVVTSPTQDSEGLRQAVKGNRTNKEAIIWILGHRNAGQKRKIRDTYQQLYDESLIDRLHSKLSGDFGMLAVFVNTCVSVCNCICPVYAAFQQGCT</sequence>
<evidence type="ECO:0000256" key="2">
    <source>
        <dbReference type="ARBA" id="ARBA00023216"/>
    </source>
</evidence>
<dbReference type="PROSITE" id="PS51897">
    <property type="entry name" value="ANNEXIN_2"/>
    <property type="match status" value="1"/>
</dbReference>
<dbReference type="AlphaFoldDB" id="A0A2P2IZE6"/>
<evidence type="ECO:0000313" key="3">
    <source>
        <dbReference type="EMBL" id="MBW86608.1"/>
    </source>
</evidence>
<dbReference type="PANTHER" id="PTHR10502">
    <property type="entry name" value="ANNEXIN"/>
    <property type="match status" value="1"/>
</dbReference>
<dbReference type="Pfam" id="PF00191">
    <property type="entry name" value="Annexin"/>
    <property type="match status" value="1"/>
</dbReference>
<dbReference type="SMART" id="SM00335">
    <property type="entry name" value="ANX"/>
    <property type="match status" value="1"/>
</dbReference>
<dbReference type="GO" id="GO:0009408">
    <property type="term" value="P:response to heat"/>
    <property type="evidence" value="ECO:0007669"/>
    <property type="project" value="TreeGrafter"/>
</dbReference>
<dbReference type="GO" id="GO:0009651">
    <property type="term" value="P:response to salt stress"/>
    <property type="evidence" value="ECO:0007669"/>
    <property type="project" value="TreeGrafter"/>
</dbReference>
<organism evidence="3">
    <name type="scientific">Rhizophora mucronata</name>
    <name type="common">Asiatic mangrove</name>
    <dbReference type="NCBI Taxonomy" id="61149"/>
    <lineage>
        <taxon>Eukaryota</taxon>
        <taxon>Viridiplantae</taxon>
        <taxon>Streptophyta</taxon>
        <taxon>Embryophyta</taxon>
        <taxon>Tracheophyta</taxon>
        <taxon>Spermatophyta</taxon>
        <taxon>Magnoliopsida</taxon>
        <taxon>eudicotyledons</taxon>
        <taxon>Gunneridae</taxon>
        <taxon>Pentapetalae</taxon>
        <taxon>rosids</taxon>
        <taxon>fabids</taxon>
        <taxon>Malpighiales</taxon>
        <taxon>Rhizophoraceae</taxon>
        <taxon>Rhizophora</taxon>
    </lineage>
</organism>
<dbReference type="SUPFAM" id="SSF47874">
    <property type="entry name" value="Annexin"/>
    <property type="match status" value="1"/>
</dbReference>
<dbReference type="PANTHER" id="PTHR10502:SF99">
    <property type="entry name" value="ANNEXIN D3"/>
    <property type="match status" value="1"/>
</dbReference>
<reference evidence="3" key="1">
    <citation type="submission" date="2018-02" db="EMBL/GenBank/DDBJ databases">
        <title>Rhizophora mucronata_Transcriptome.</title>
        <authorList>
            <person name="Meera S.P."/>
            <person name="Sreeshan A."/>
            <person name="Augustine A."/>
        </authorList>
    </citation>
    <scope>NUCLEOTIDE SEQUENCE</scope>
    <source>
        <tissue evidence="3">Leaf</tissue>
    </source>
</reference>
<name>A0A2P2IZE6_RHIMU</name>
<protein>
    <recommendedName>
        <fullName evidence="4">Annexin</fullName>
    </recommendedName>
</protein>
<dbReference type="GO" id="GO:0005544">
    <property type="term" value="F:calcium-dependent phospholipid binding"/>
    <property type="evidence" value="ECO:0007669"/>
    <property type="project" value="InterPro"/>
</dbReference>